<dbReference type="EMBL" id="AP014946">
    <property type="protein sequence ID" value="BAT58739.1"/>
    <property type="molecule type" value="Genomic_DNA"/>
</dbReference>
<sequence length="187" mass="20866">MRKIIAATLLTLATALPASAQSIGDKAKEAEGLLARGRTIEAIDALDQAIDVLWEKAPLVFRRAVWVTQKGEGYGIYNQKPNNTFSDGEPFLLYGEPVGFGWRKQGDAWQTDFIADVAIRDSNGKQLFAKEGFQRFNLTSRFRNREFMVNFTYNITGLPKGNYQVETTLRDEVTGKKGSVTLPVTIQ</sequence>
<evidence type="ECO:0000313" key="3">
    <source>
        <dbReference type="Proteomes" id="UP000236884"/>
    </source>
</evidence>
<reference evidence="2 3" key="1">
    <citation type="submission" date="2015-08" db="EMBL/GenBank/DDBJ databases">
        <title>Investigation of the bacterial diversity of lava forest soil.</title>
        <authorList>
            <person name="Lee J.S."/>
        </authorList>
    </citation>
    <scope>NUCLEOTIDE SEQUENCE [LARGE SCALE GENOMIC DNA]</scope>
    <source>
        <strain evidence="2 3">GJW-30</strain>
    </source>
</reference>
<feature type="chain" id="PRO_5006615496" description="DUF2135 domain-containing protein" evidence="1">
    <location>
        <begin position="21"/>
        <end position="187"/>
    </location>
</feature>
<gene>
    <name evidence="2" type="ORF">GJW-30_1_01266</name>
</gene>
<dbReference type="OrthoDB" id="8444059at2"/>
<keyword evidence="1" id="KW-0732">Signal</keyword>
<keyword evidence="3" id="KW-1185">Reference proteome</keyword>
<dbReference type="Proteomes" id="UP000236884">
    <property type="component" value="Chromosome"/>
</dbReference>
<proteinExistence type="predicted"/>
<evidence type="ECO:0000313" key="2">
    <source>
        <dbReference type="EMBL" id="BAT58739.1"/>
    </source>
</evidence>
<dbReference type="AlphaFoldDB" id="A0A0S3PS71"/>
<name>A0A0S3PS71_9BRAD</name>
<feature type="signal peptide" evidence="1">
    <location>
        <begin position="1"/>
        <end position="20"/>
    </location>
</feature>
<evidence type="ECO:0008006" key="4">
    <source>
        <dbReference type="Google" id="ProtNLM"/>
    </source>
</evidence>
<dbReference type="RefSeq" id="WP_096353113.1">
    <property type="nucleotide sequence ID" value="NZ_AP014946.1"/>
</dbReference>
<accession>A0A0S3PS71</accession>
<evidence type="ECO:0000256" key="1">
    <source>
        <dbReference type="SAM" id="SignalP"/>
    </source>
</evidence>
<organism evidence="2 3">
    <name type="scientific">Variibacter gotjawalensis</name>
    <dbReference type="NCBI Taxonomy" id="1333996"/>
    <lineage>
        <taxon>Bacteria</taxon>
        <taxon>Pseudomonadati</taxon>
        <taxon>Pseudomonadota</taxon>
        <taxon>Alphaproteobacteria</taxon>
        <taxon>Hyphomicrobiales</taxon>
        <taxon>Nitrobacteraceae</taxon>
        <taxon>Variibacter</taxon>
    </lineage>
</organism>
<dbReference type="KEGG" id="vgo:GJW-30_1_01266"/>
<protein>
    <recommendedName>
        <fullName evidence="4">DUF2135 domain-containing protein</fullName>
    </recommendedName>
</protein>